<feature type="compositionally biased region" description="Polar residues" evidence="1">
    <location>
        <begin position="97"/>
        <end position="106"/>
    </location>
</feature>
<dbReference type="EMBL" id="HBUE01004995">
    <property type="protein sequence ID" value="CAG6445540.1"/>
    <property type="molecule type" value="Transcribed_RNA"/>
</dbReference>
<feature type="region of interest" description="Disordered" evidence="1">
    <location>
        <begin position="66"/>
        <end position="115"/>
    </location>
</feature>
<dbReference type="AlphaFoldDB" id="A0A8D7ZX70"/>
<feature type="compositionally biased region" description="Basic residues" evidence="1">
    <location>
        <begin position="74"/>
        <end position="88"/>
    </location>
</feature>
<accession>A0A8D7ZX70</accession>
<proteinExistence type="predicted"/>
<protein>
    <submittedName>
        <fullName evidence="2">(northern house mosquito) hypothetical protein</fullName>
    </submittedName>
</protein>
<name>A0A8D7ZX70_CULPI</name>
<feature type="compositionally biased region" description="Low complexity" evidence="1">
    <location>
        <begin position="20"/>
        <end position="30"/>
    </location>
</feature>
<reference evidence="2" key="1">
    <citation type="submission" date="2021-05" db="EMBL/GenBank/DDBJ databases">
        <authorList>
            <person name="Alioto T."/>
            <person name="Alioto T."/>
            <person name="Gomez Garrido J."/>
        </authorList>
    </citation>
    <scope>NUCLEOTIDE SEQUENCE</scope>
</reference>
<dbReference type="EMBL" id="HBUE01004990">
    <property type="protein sequence ID" value="CAG6445536.1"/>
    <property type="molecule type" value="Transcribed_RNA"/>
</dbReference>
<dbReference type="EMBL" id="HBUE01004994">
    <property type="protein sequence ID" value="CAG6445539.1"/>
    <property type="molecule type" value="Transcribed_RNA"/>
</dbReference>
<dbReference type="EMBL" id="HBUE01004992">
    <property type="protein sequence ID" value="CAG6445537.1"/>
    <property type="molecule type" value="Transcribed_RNA"/>
</dbReference>
<sequence>MSSTTKASSLEHPFIRNKPSTSSATSSRSAIPPQLADEVTFLDLQCYNADNEKTRCSALLRHDDDAGKGAATFKHGRRPAQQKRHRPHFPAALEIPQTASRNSSSGVGREGPRKD</sequence>
<organism evidence="2">
    <name type="scientific">Culex pipiens</name>
    <name type="common">House mosquito</name>
    <dbReference type="NCBI Taxonomy" id="7175"/>
    <lineage>
        <taxon>Eukaryota</taxon>
        <taxon>Metazoa</taxon>
        <taxon>Ecdysozoa</taxon>
        <taxon>Arthropoda</taxon>
        <taxon>Hexapoda</taxon>
        <taxon>Insecta</taxon>
        <taxon>Pterygota</taxon>
        <taxon>Neoptera</taxon>
        <taxon>Endopterygota</taxon>
        <taxon>Diptera</taxon>
        <taxon>Nematocera</taxon>
        <taxon>Culicoidea</taxon>
        <taxon>Culicidae</taxon>
        <taxon>Culicinae</taxon>
        <taxon>Culicini</taxon>
        <taxon>Culex</taxon>
        <taxon>Culex</taxon>
    </lineage>
</organism>
<dbReference type="EMBL" id="HBUE01004993">
    <property type="protein sequence ID" value="CAG6445538.1"/>
    <property type="molecule type" value="Transcribed_RNA"/>
</dbReference>
<feature type="region of interest" description="Disordered" evidence="1">
    <location>
        <begin position="1"/>
        <end position="31"/>
    </location>
</feature>
<evidence type="ECO:0000256" key="1">
    <source>
        <dbReference type="SAM" id="MobiDB-lite"/>
    </source>
</evidence>
<evidence type="ECO:0000313" key="2">
    <source>
        <dbReference type="EMBL" id="CAG6445540.1"/>
    </source>
</evidence>